<keyword evidence="3" id="KW-1185">Reference proteome</keyword>
<evidence type="ECO:0000313" key="3">
    <source>
        <dbReference type="Proteomes" id="UP000317315"/>
    </source>
</evidence>
<dbReference type="InterPro" id="IPR015093">
    <property type="entry name" value="Card1_endonucl_dom"/>
</dbReference>
<name>A0A521DID8_9BACT</name>
<dbReference type="InterPro" id="IPR011335">
    <property type="entry name" value="Restrct_endonuc-II-like"/>
</dbReference>
<reference evidence="2 3" key="1">
    <citation type="submission" date="2017-05" db="EMBL/GenBank/DDBJ databases">
        <authorList>
            <person name="Varghese N."/>
            <person name="Submissions S."/>
        </authorList>
    </citation>
    <scope>NUCLEOTIDE SEQUENCE [LARGE SCALE GENOMIC DNA]</scope>
    <source>
        <strain evidence="2 3">DSM 16304</strain>
    </source>
</reference>
<organism evidence="2 3">
    <name type="scientific">Balnearium lithotrophicum</name>
    <dbReference type="NCBI Taxonomy" id="223788"/>
    <lineage>
        <taxon>Bacteria</taxon>
        <taxon>Pseudomonadati</taxon>
        <taxon>Aquificota</taxon>
        <taxon>Aquificia</taxon>
        <taxon>Desulfurobacteriales</taxon>
        <taxon>Desulfurobacteriaceae</taxon>
        <taxon>Balnearium</taxon>
    </lineage>
</organism>
<dbReference type="OrthoDB" id="8477283at2"/>
<dbReference type="InterPro" id="IPR011856">
    <property type="entry name" value="tRNA_endonuc-like_dom_sf"/>
</dbReference>
<sequence>MFETSTLVSPVSTQVFPVVVTVLTLKPAKVVLLSTPQMKMYSEFIRRALNLHGIEVQEREINPYSFSSIKEVVKDIQNPIFLLNCGTKFTAISLYRISNGKNMFYYLPTGEIVDFNGNKIARVSENLIDVETHAKIYGFEIVEERQDIKRIRERKELTEKIASNDRIVLLLLTLFHKGFTRIFPEKLLKLAVKHNVLAYKGGKIVPLDREYVGGKWLEEFVFNRLIDLNFSDVRIGVKVKWYGENVFNEIDVMATKNNFLYLFSCKSGKNVKDILKHLYELEELTERIGGDFGRSYLVITKNLFKSHPPSRKEFPNAPKEGFFENKSRWYNYYKTPEGENYKRELSEYRRFVNLRKRAKLLKIKIITPQNFGGEVV</sequence>
<feature type="domain" description="Card1 endonuclease" evidence="1">
    <location>
        <begin position="211"/>
        <end position="300"/>
    </location>
</feature>
<dbReference type="Pfam" id="PF09002">
    <property type="entry name" value="Card1_endonuc"/>
    <property type="match status" value="1"/>
</dbReference>
<proteinExistence type="predicted"/>
<dbReference type="Gene3D" id="3.40.1350.10">
    <property type="match status" value="1"/>
</dbReference>
<evidence type="ECO:0000313" key="2">
    <source>
        <dbReference type="EMBL" id="SMO71342.1"/>
    </source>
</evidence>
<dbReference type="Proteomes" id="UP000317315">
    <property type="component" value="Unassembled WGS sequence"/>
</dbReference>
<dbReference type="Gene3D" id="3.40.50.10770">
    <property type="entry name" value="Hypothetical protein VC1899 like domain (Restriction endonuclease-like)"/>
    <property type="match status" value="1"/>
</dbReference>
<dbReference type="GO" id="GO:0003676">
    <property type="term" value="F:nucleic acid binding"/>
    <property type="evidence" value="ECO:0007669"/>
    <property type="project" value="InterPro"/>
</dbReference>
<dbReference type="SUPFAM" id="SSF52980">
    <property type="entry name" value="Restriction endonuclease-like"/>
    <property type="match status" value="1"/>
</dbReference>
<gene>
    <name evidence="2" type="ORF">SAMN06269117_12118</name>
</gene>
<dbReference type="RefSeq" id="WP_142936006.1">
    <property type="nucleotide sequence ID" value="NZ_FXTM01000021.1"/>
</dbReference>
<evidence type="ECO:0000259" key="1">
    <source>
        <dbReference type="Pfam" id="PF09002"/>
    </source>
</evidence>
<protein>
    <recommendedName>
        <fullName evidence="1">Card1 endonuclease domain-containing protein</fullName>
    </recommendedName>
</protein>
<dbReference type="AlphaFoldDB" id="A0A521DID8"/>
<dbReference type="EMBL" id="FXTM01000021">
    <property type="protein sequence ID" value="SMO71342.1"/>
    <property type="molecule type" value="Genomic_DNA"/>
</dbReference>
<accession>A0A521DID8</accession>